<sequence length="467" mass="51930">MAFRDVIRSRAHAVRSRDLTPTSTTYFQPLLPVELVNKISGQLGPEDVASVRQTCKYAADTLAPYTMVELHLDEVLYDKLYENIMPSPDVPSLSSALDVGRPMDDGVCHGPPTSWATCNNGWGSPTYHHGSAHTNKEPQLLCADPVFVNADRFQRQLSDHCKSISLRCPFGAKAELLYQVAIFAQPVILRLVIIGNGLFDGVDWRRIFWVLSTNGSVSLLRKLEMLELESVPAYFVRRMILDGPLGIFAGVTRLSISDPFSAWYNPNVSDVWMQEAMNDERDLFLPNVHTLVLDFGERPDELIRRIHFTNVEDVKVFISTPLAWTAARRILLANGHCLRVLRLARSALAVIPIGQEAVDVFGTLEEPLPIQVLDVAADALSFCTRAAEKTRPGEVDLIVRDFFACARSPADYSVLAAVIEHGKWKSVSVVIDGRWTAAENRASAHRIIKDFHRRLRPAVAAVVPGAI</sequence>
<evidence type="ECO:0000313" key="2">
    <source>
        <dbReference type="Proteomes" id="UP000320762"/>
    </source>
</evidence>
<gene>
    <name evidence="1" type="ORF">BD626DRAFT_575251</name>
</gene>
<dbReference type="EMBL" id="VDMD01000060">
    <property type="protein sequence ID" value="TRM56705.1"/>
    <property type="molecule type" value="Genomic_DNA"/>
</dbReference>
<name>A0A550BW05_9AGAR</name>
<proteinExistence type="predicted"/>
<comment type="caution">
    <text evidence="1">The sequence shown here is derived from an EMBL/GenBank/DDBJ whole genome shotgun (WGS) entry which is preliminary data.</text>
</comment>
<reference evidence="1 2" key="1">
    <citation type="journal article" date="2019" name="New Phytol.">
        <title>Comparative genomics reveals unique wood-decay strategies and fruiting body development in the Schizophyllaceae.</title>
        <authorList>
            <person name="Almasi E."/>
            <person name="Sahu N."/>
            <person name="Krizsan K."/>
            <person name="Balint B."/>
            <person name="Kovacs G.M."/>
            <person name="Kiss B."/>
            <person name="Cseklye J."/>
            <person name="Drula E."/>
            <person name="Henrissat B."/>
            <person name="Nagy I."/>
            <person name="Chovatia M."/>
            <person name="Adam C."/>
            <person name="LaButti K."/>
            <person name="Lipzen A."/>
            <person name="Riley R."/>
            <person name="Grigoriev I.V."/>
            <person name="Nagy L.G."/>
        </authorList>
    </citation>
    <scope>NUCLEOTIDE SEQUENCE [LARGE SCALE GENOMIC DNA]</scope>
    <source>
        <strain evidence="1 2">NL-1724</strain>
    </source>
</reference>
<dbReference type="AlphaFoldDB" id="A0A550BW05"/>
<accession>A0A550BW05</accession>
<evidence type="ECO:0008006" key="3">
    <source>
        <dbReference type="Google" id="ProtNLM"/>
    </source>
</evidence>
<keyword evidence="2" id="KW-1185">Reference proteome</keyword>
<dbReference type="Proteomes" id="UP000320762">
    <property type="component" value="Unassembled WGS sequence"/>
</dbReference>
<dbReference type="CDD" id="cd09917">
    <property type="entry name" value="F-box_SF"/>
    <property type="match status" value="1"/>
</dbReference>
<protein>
    <recommendedName>
        <fullName evidence="3">F-box domain-containing protein</fullName>
    </recommendedName>
</protein>
<organism evidence="1 2">
    <name type="scientific">Schizophyllum amplum</name>
    <dbReference type="NCBI Taxonomy" id="97359"/>
    <lineage>
        <taxon>Eukaryota</taxon>
        <taxon>Fungi</taxon>
        <taxon>Dikarya</taxon>
        <taxon>Basidiomycota</taxon>
        <taxon>Agaricomycotina</taxon>
        <taxon>Agaricomycetes</taxon>
        <taxon>Agaricomycetidae</taxon>
        <taxon>Agaricales</taxon>
        <taxon>Schizophyllaceae</taxon>
        <taxon>Schizophyllum</taxon>
    </lineage>
</organism>
<evidence type="ECO:0000313" key="1">
    <source>
        <dbReference type="EMBL" id="TRM56705.1"/>
    </source>
</evidence>